<evidence type="ECO:0000259" key="8">
    <source>
        <dbReference type="PROSITE" id="PS50280"/>
    </source>
</evidence>
<feature type="domain" description="Pre-SET" evidence="9">
    <location>
        <begin position="47"/>
        <end position="112"/>
    </location>
</feature>
<dbReference type="PROSITE" id="PS50280">
    <property type="entry name" value="SET"/>
    <property type="match status" value="1"/>
</dbReference>
<dbReference type="PROSITE" id="PS50868">
    <property type="entry name" value="POST_SET"/>
    <property type="match status" value="1"/>
</dbReference>
<evidence type="ECO:0000256" key="2">
    <source>
        <dbReference type="ARBA" id="ARBA00022454"/>
    </source>
</evidence>
<protein>
    <submittedName>
        <fullName evidence="11">SETMR-like protein</fullName>
    </submittedName>
</protein>
<evidence type="ECO:0000256" key="6">
    <source>
        <dbReference type="ARBA" id="ARBA00022723"/>
    </source>
</evidence>
<evidence type="ECO:0000259" key="9">
    <source>
        <dbReference type="PROSITE" id="PS50867"/>
    </source>
</evidence>
<dbReference type="PANTHER" id="PTHR46223:SF3">
    <property type="entry name" value="HISTONE-LYSINE N-METHYLTRANSFERASE SET-23"/>
    <property type="match status" value="1"/>
</dbReference>
<dbReference type="SUPFAM" id="SSF82199">
    <property type="entry name" value="SET domain"/>
    <property type="match status" value="1"/>
</dbReference>
<dbReference type="SMART" id="SM00317">
    <property type="entry name" value="SET"/>
    <property type="match status" value="1"/>
</dbReference>
<evidence type="ECO:0000256" key="1">
    <source>
        <dbReference type="ARBA" id="ARBA00004286"/>
    </source>
</evidence>
<keyword evidence="2" id="KW-0158">Chromosome</keyword>
<keyword evidence="7" id="KW-0862">Zinc</keyword>
<comment type="subcellular location">
    <subcellularLocation>
        <location evidence="1">Chromosome</location>
    </subcellularLocation>
</comment>
<accession>A0ABY7F141</accession>
<dbReference type="PANTHER" id="PTHR46223">
    <property type="entry name" value="HISTONE-LYSINE N-METHYLTRANSFERASE SUV39H"/>
    <property type="match status" value="1"/>
</dbReference>
<dbReference type="PROSITE" id="PS50867">
    <property type="entry name" value="PRE_SET"/>
    <property type="match status" value="1"/>
</dbReference>
<dbReference type="Proteomes" id="UP001164746">
    <property type="component" value="Chromosome 10"/>
</dbReference>
<keyword evidence="4" id="KW-0808">Transferase</keyword>
<evidence type="ECO:0000256" key="3">
    <source>
        <dbReference type="ARBA" id="ARBA00022603"/>
    </source>
</evidence>
<dbReference type="Pfam" id="PF00856">
    <property type="entry name" value="SET"/>
    <property type="match status" value="1"/>
</dbReference>
<keyword evidence="3" id="KW-0489">Methyltransferase</keyword>
<reference evidence="11" key="1">
    <citation type="submission" date="2022-11" db="EMBL/GenBank/DDBJ databases">
        <title>Centuries of genome instability and evolution in soft-shell clam transmissible cancer (bioRxiv).</title>
        <authorList>
            <person name="Hart S.F.M."/>
            <person name="Yonemitsu M.A."/>
            <person name="Giersch R.M."/>
            <person name="Beal B.F."/>
            <person name="Arriagada G."/>
            <person name="Davis B.W."/>
            <person name="Ostrander E.A."/>
            <person name="Goff S.P."/>
            <person name="Metzger M.J."/>
        </authorList>
    </citation>
    <scope>NUCLEOTIDE SEQUENCE</scope>
    <source>
        <strain evidence="11">MELC-2E11</strain>
        <tissue evidence="11">Siphon/mantle</tissue>
    </source>
</reference>
<feature type="domain" description="Post-SET" evidence="10">
    <location>
        <begin position="249"/>
        <end position="265"/>
    </location>
</feature>
<gene>
    <name evidence="11" type="ORF">MAR_030492</name>
</gene>
<sequence length="271" mass="29961">MDLTQGCENFPIYMHEESSTDNLQNDYVPCNIPGPGINPDDFEENATGCGCEIDCDNFEGRTCPCVKYGLLYTTDGCVKNEATCSGNLAVIQECTRHCCCSQTCVNRVVQHGIKVKMEVFEDSRKGFCVRVLEGVKRGQFLCEYAGEICSETEARKIATSLNDSDKNYLFVLKEHLASGVSCTYIYPRYRGNIGRFISHSCEPNLSLVPVRIANNIPHVCLFASLDLPAGQEVTYDYGHGVGNSHLDLSKTVCHCNSSNCRGFLPGHLFAF</sequence>
<dbReference type="Gene3D" id="2.170.270.10">
    <property type="entry name" value="SET domain"/>
    <property type="match status" value="1"/>
</dbReference>
<name>A0ABY7F141_MYAAR</name>
<keyword evidence="5" id="KW-0949">S-adenosyl-L-methionine</keyword>
<evidence type="ECO:0000256" key="4">
    <source>
        <dbReference type="ARBA" id="ARBA00022679"/>
    </source>
</evidence>
<evidence type="ECO:0000313" key="11">
    <source>
        <dbReference type="EMBL" id="WAR15898.1"/>
    </source>
</evidence>
<dbReference type="InterPro" id="IPR003616">
    <property type="entry name" value="Post-SET_dom"/>
</dbReference>
<evidence type="ECO:0000259" key="10">
    <source>
        <dbReference type="PROSITE" id="PS50868"/>
    </source>
</evidence>
<organism evidence="11 12">
    <name type="scientific">Mya arenaria</name>
    <name type="common">Soft-shell clam</name>
    <dbReference type="NCBI Taxonomy" id="6604"/>
    <lineage>
        <taxon>Eukaryota</taxon>
        <taxon>Metazoa</taxon>
        <taxon>Spiralia</taxon>
        <taxon>Lophotrochozoa</taxon>
        <taxon>Mollusca</taxon>
        <taxon>Bivalvia</taxon>
        <taxon>Autobranchia</taxon>
        <taxon>Heteroconchia</taxon>
        <taxon>Euheterodonta</taxon>
        <taxon>Imparidentia</taxon>
        <taxon>Neoheterodontei</taxon>
        <taxon>Myida</taxon>
        <taxon>Myoidea</taxon>
        <taxon>Myidae</taxon>
        <taxon>Mya</taxon>
    </lineage>
</organism>
<evidence type="ECO:0000313" key="12">
    <source>
        <dbReference type="Proteomes" id="UP001164746"/>
    </source>
</evidence>
<feature type="domain" description="SET" evidence="8">
    <location>
        <begin position="115"/>
        <end position="238"/>
    </location>
</feature>
<dbReference type="EMBL" id="CP111021">
    <property type="protein sequence ID" value="WAR15898.1"/>
    <property type="molecule type" value="Genomic_DNA"/>
</dbReference>
<evidence type="ECO:0000256" key="7">
    <source>
        <dbReference type="ARBA" id="ARBA00022833"/>
    </source>
</evidence>
<dbReference type="InterPro" id="IPR046341">
    <property type="entry name" value="SET_dom_sf"/>
</dbReference>
<evidence type="ECO:0000256" key="5">
    <source>
        <dbReference type="ARBA" id="ARBA00022691"/>
    </source>
</evidence>
<keyword evidence="6" id="KW-0479">Metal-binding</keyword>
<dbReference type="InterPro" id="IPR001214">
    <property type="entry name" value="SET_dom"/>
</dbReference>
<dbReference type="InterPro" id="IPR050973">
    <property type="entry name" value="H3K9_Histone-Lys_N-MTase"/>
</dbReference>
<proteinExistence type="predicted"/>
<keyword evidence="12" id="KW-1185">Reference proteome</keyword>
<dbReference type="InterPro" id="IPR007728">
    <property type="entry name" value="Pre-SET_dom"/>
</dbReference>